<dbReference type="GO" id="GO:0035348">
    <property type="term" value="P:acetyl-CoA transmembrane transport"/>
    <property type="evidence" value="ECO:0007669"/>
    <property type="project" value="InterPro"/>
</dbReference>
<dbReference type="Gene3D" id="1.20.1250.20">
    <property type="entry name" value="MFS general substrate transporter like domains"/>
    <property type="match status" value="1"/>
</dbReference>
<sequence>QGLPFGFQVKTLPLYLRVHDVSLTSISFVGALSLPWMLKLLWAPFADTYYWPTVGRRRSWIIPATAILGRHLEVAPYFLFLKAPGSPRSMWSHILSVVLVAVFVMNLAGSVQDVAVDGLAIDILQTDLRGWGNAMQVVGYKVGMLLAGGVLVHVATWGQDTADTAHADATSWSTVKTGSGASKGTNQRSPAEADWVTAARAALRVILSPATRSWIAFLLLYKLGEVMADVMFKPFLVDAGFSTAEISGWTAGVGMIMSIAGSLLGGWVCQKMSTSTALFWALVGRQACQCGRWYLALSGATTPGLVIAVIAAEALTGGLLTTAVFTLMMNKVSAEAASTEYTAFMACEMLGKSVASLIAGALADAFGYPIFFTLTTLVRKDL</sequence>
<dbReference type="Proteomes" id="UP000001357">
    <property type="component" value="Unassembled WGS sequence"/>
</dbReference>
<evidence type="ECO:0000313" key="7">
    <source>
        <dbReference type="EMBL" id="EDQ91312.1"/>
    </source>
</evidence>
<feature type="transmembrane region" description="Helical" evidence="6">
    <location>
        <begin position="354"/>
        <end position="378"/>
    </location>
</feature>
<comment type="subcellular location">
    <subcellularLocation>
        <location evidence="1">Membrane</location>
        <topology evidence="1">Multi-pass membrane protein</topology>
    </subcellularLocation>
</comment>
<reference evidence="7 8" key="1">
    <citation type="journal article" date="2008" name="Nature">
        <title>The genome of the choanoflagellate Monosiga brevicollis and the origin of metazoans.</title>
        <authorList>
            <consortium name="JGI Sequencing"/>
            <person name="King N."/>
            <person name="Westbrook M.J."/>
            <person name="Young S.L."/>
            <person name="Kuo A."/>
            <person name="Abedin M."/>
            <person name="Chapman J."/>
            <person name="Fairclough S."/>
            <person name="Hellsten U."/>
            <person name="Isogai Y."/>
            <person name="Letunic I."/>
            <person name="Marr M."/>
            <person name="Pincus D."/>
            <person name="Putnam N."/>
            <person name="Rokas A."/>
            <person name="Wright K.J."/>
            <person name="Zuzow R."/>
            <person name="Dirks W."/>
            <person name="Good M."/>
            <person name="Goodstein D."/>
            <person name="Lemons D."/>
            <person name="Li W."/>
            <person name="Lyons J.B."/>
            <person name="Morris A."/>
            <person name="Nichols S."/>
            <person name="Richter D.J."/>
            <person name="Salamov A."/>
            <person name="Bork P."/>
            <person name="Lim W.A."/>
            <person name="Manning G."/>
            <person name="Miller W.T."/>
            <person name="McGinnis W."/>
            <person name="Shapiro H."/>
            <person name="Tjian R."/>
            <person name="Grigoriev I.V."/>
            <person name="Rokhsar D."/>
        </authorList>
    </citation>
    <scope>NUCLEOTIDE SEQUENCE [LARGE SCALE GENOMIC DNA]</scope>
    <source>
        <strain evidence="8">MX1 / ATCC 50154</strain>
    </source>
</reference>
<dbReference type="PANTHER" id="PTHR12778">
    <property type="entry name" value="SOLUTE CARRIER FAMILY 33 ACETYL-COA TRANSPORTER -RELATED"/>
    <property type="match status" value="1"/>
</dbReference>
<keyword evidence="5 6" id="KW-0472">Membrane</keyword>
<dbReference type="InterPro" id="IPR024371">
    <property type="entry name" value="AcetylCoA_trans_1-like"/>
</dbReference>
<keyword evidence="3 6" id="KW-0812">Transmembrane</keyword>
<organism evidence="7 8">
    <name type="scientific">Monosiga brevicollis</name>
    <name type="common">Choanoflagellate</name>
    <dbReference type="NCBI Taxonomy" id="81824"/>
    <lineage>
        <taxon>Eukaryota</taxon>
        <taxon>Choanoflagellata</taxon>
        <taxon>Craspedida</taxon>
        <taxon>Salpingoecidae</taxon>
        <taxon>Monosiga</taxon>
    </lineage>
</organism>
<accession>A9UTV3</accession>
<dbReference type="STRING" id="81824.A9UTV3"/>
<dbReference type="eggNOG" id="KOG3574">
    <property type="taxonomic scope" value="Eukaryota"/>
</dbReference>
<dbReference type="GO" id="GO:0008521">
    <property type="term" value="F:acetyl-CoA transmembrane transporter activity"/>
    <property type="evidence" value="ECO:0007669"/>
    <property type="project" value="InterPro"/>
</dbReference>
<proteinExistence type="predicted"/>
<evidence type="ECO:0000256" key="4">
    <source>
        <dbReference type="ARBA" id="ARBA00022989"/>
    </source>
</evidence>
<evidence type="ECO:0000256" key="6">
    <source>
        <dbReference type="SAM" id="Phobius"/>
    </source>
</evidence>
<feature type="non-terminal residue" evidence="7">
    <location>
        <position position="382"/>
    </location>
</feature>
<feature type="transmembrane region" description="Helical" evidence="6">
    <location>
        <begin position="90"/>
        <end position="109"/>
    </location>
</feature>
<dbReference type="InterPro" id="IPR004752">
    <property type="entry name" value="AmpG_permease/AT-1"/>
</dbReference>
<dbReference type="KEGG" id="mbr:MONBRDRAFT_1453"/>
<gene>
    <name evidence="7" type="ORF">MONBRDRAFT_1453</name>
</gene>
<evidence type="ECO:0008006" key="9">
    <source>
        <dbReference type="Google" id="ProtNLM"/>
    </source>
</evidence>
<feature type="non-terminal residue" evidence="7">
    <location>
        <position position="1"/>
    </location>
</feature>
<dbReference type="FunCoup" id="A9UTV3">
    <property type="interactions" value="31"/>
</dbReference>
<dbReference type="InterPro" id="IPR036259">
    <property type="entry name" value="MFS_trans_sf"/>
</dbReference>
<dbReference type="InParanoid" id="A9UTV3"/>
<dbReference type="PANTHER" id="PTHR12778:SF10">
    <property type="entry name" value="MAJOR FACILITATOR SUPERFAMILY DOMAIN-CONTAINING PROTEIN 3"/>
    <property type="match status" value="1"/>
</dbReference>
<dbReference type="Pfam" id="PF13000">
    <property type="entry name" value="Acatn"/>
    <property type="match status" value="1"/>
</dbReference>
<dbReference type="GeneID" id="5889001"/>
<dbReference type="RefSeq" id="XP_001743734.1">
    <property type="nucleotide sequence ID" value="XM_001743682.1"/>
</dbReference>
<keyword evidence="2" id="KW-0813">Transport</keyword>
<feature type="transmembrane region" description="Helical" evidence="6">
    <location>
        <begin position="248"/>
        <end position="269"/>
    </location>
</feature>
<dbReference type="CDD" id="cd17485">
    <property type="entry name" value="MFS_MFSD3"/>
    <property type="match status" value="1"/>
</dbReference>
<keyword evidence="4 6" id="KW-1133">Transmembrane helix</keyword>
<name>A9UTV3_MONBE</name>
<dbReference type="SUPFAM" id="SSF103473">
    <property type="entry name" value="MFS general substrate transporter"/>
    <property type="match status" value="1"/>
</dbReference>
<protein>
    <recommendedName>
        <fullName evidence="9">Major facilitator superfamily (MFS) profile domain-containing protein</fullName>
    </recommendedName>
</protein>
<evidence type="ECO:0000256" key="2">
    <source>
        <dbReference type="ARBA" id="ARBA00022448"/>
    </source>
</evidence>
<evidence type="ECO:0000256" key="1">
    <source>
        <dbReference type="ARBA" id="ARBA00004141"/>
    </source>
</evidence>
<dbReference type="OMA" id="PFYVDMG"/>
<dbReference type="EMBL" id="CH991545">
    <property type="protein sequence ID" value="EDQ91312.1"/>
    <property type="molecule type" value="Genomic_DNA"/>
</dbReference>
<evidence type="ECO:0000256" key="5">
    <source>
        <dbReference type="ARBA" id="ARBA00023136"/>
    </source>
</evidence>
<dbReference type="GO" id="GO:0016020">
    <property type="term" value="C:membrane"/>
    <property type="evidence" value="ECO:0007669"/>
    <property type="project" value="UniProtKB-SubCell"/>
</dbReference>
<keyword evidence="8" id="KW-1185">Reference proteome</keyword>
<evidence type="ECO:0000313" key="8">
    <source>
        <dbReference type="Proteomes" id="UP000001357"/>
    </source>
</evidence>
<evidence type="ECO:0000256" key="3">
    <source>
        <dbReference type="ARBA" id="ARBA00022692"/>
    </source>
</evidence>
<dbReference type="AlphaFoldDB" id="A9UTV3"/>
<feature type="transmembrane region" description="Helical" evidence="6">
    <location>
        <begin position="21"/>
        <end position="42"/>
    </location>
</feature>